<reference evidence="1" key="1">
    <citation type="journal article" date="2014" name="Int. J. Syst. Evol. Microbiol.">
        <title>Complete genome sequence of Corynebacterium casei LMG S-19264T (=DSM 44701T), isolated from a smear-ripened cheese.</title>
        <authorList>
            <consortium name="US DOE Joint Genome Institute (JGI-PGF)"/>
            <person name="Walter F."/>
            <person name="Albersmeier A."/>
            <person name="Kalinowski J."/>
            <person name="Ruckert C."/>
        </authorList>
    </citation>
    <scope>NUCLEOTIDE SEQUENCE</scope>
    <source>
        <strain evidence="1">CCM 8606</strain>
    </source>
</reference>
<protein>
    <submittedName>
        <fullName evidence="1">Uncharacterized protein</fullName>
    </submittedName>
</protein>
<accession>A0A8J3AKD5</accession>
<comment type="caution">
    <text evidence="1">The sequence shown here is derived from an EMBL/GenBank/DDBJ whole genome shotgun (WGS) entry which is preliminary data.</text>
</comment>
<dbReference type="AlphaFoldDB" id="A0A8J3AKD5"/>
<gene>
    <name evidence="1" type="ORF">GCM10007377_15130</name>
</gene>
<dbReference type="Proteomes" id="UP000619536">
    <property type="component" value="Unassembled WGS sequence"/>
</dbReference>
<sequence length="119" mass="13664">MNTNMFNPILRAANNTASQALRQQLDTYLHPETTVTMSLMSENQVYITFNYLNAEICLNMYITYPTIEHAYFSNKTSGVESYGNVDFPQFLTVVQQLLNTIHENGVLEAVEAYERLIEE</sequence>
<reference evidence="1" key="2">
    <citation type="submission" date="2020-09" db="EMBL/GenBank/DDBJ databases">
        <authorList>
            <person name="Sun Q."/>
            <person name="Sedlacek I."/>
        </authorList>
    </citation>
    <scope>NUCLEOTIDE SEQUENCE</scope>
    <source>
        <strain evidence="1">CCM 8606</strain>
    </source>
</reference>
<evidence type="ECO:0000313" key="1">
    <source>
        <dbReference type="EMBL" id="GGI15284.1"/>
    </source>
</evidence>
<organism evidence="1 2">
    <name type="scientific">Galliscardovia ingluviei</name>
    <dbReference type="NCBI Taxonomy" id="1769422"/>
    <lineage>
        <taxon>Bacteria</taxon>
        <taxon>Bacillati</taxon>
        <taxon>Actinomycetota</taxon>
        <taxon>Actinomycetes</taxon>
        <taxon>Bifidobacteriales</taxon>
        <taxon>Bifidobacteriaceae</taxon>
        <taxon>Galliscardovia</taxon>
    </lineage>
</organism>
<keyword evidence="2" id="KW-1185">Reference proteome</keyword>
<evidence type="ECO:0000313" key="2">
    <source>
        <dbReference type="Proteomes" id="UP000619536"/>
    </source>
</evidence>
<proteinExistence type="predicted"/>
<dbReference type="RefSeq" id="WP_188355683.1">
    <property type="nucleotide sequence ID" value="NZ_BMDH01000006.1"/>
</dbReference>
<dbReference type="EMBL" id="BMDH01000006">
    <property type="protein sequence ID" value="GGI15284.1"/>
    <property type="molecule type" value="Genomic_DNA"/>
</dbReference>
<name>A0A8J3AKD5_9BIFI</name>